<dbReference type="PANTHER" id="PTHR33284">
    <property type="entry name" value="RIBOSOMAL PROTEIN L25/GLN-TRNA SYNTHETASE, ANTI-CODON-BINDING DOMAIN-CONTAINING PROTEIN"/>
    <property type="match status" value="1"/>
</dbReference>
<dbReference type="InterPro" id="IPR020056">
    <property type="entry name" value="Rbsml_bL25/Gln-tRNA_synth_N"/>
</dbReference>
<evidence type="ECO:0000256" key="2">
    <source>
        <dbReference type="ARBA" id="ARBA00022884"/>
    </source>
</evidence>
<dbReference type="GO" id="GO:0008097">
    <property type="term" value="F:5S rRNA binding"/>
    <property type="evidence" value="ECO:0007669"/>
    <property type="project" value="InterPro"/>
</dbReference>
<comment type="caution">
    <text evidence="8">The sequence shown here is derived from an EMBL/GenBank/DDBJ whole genome shotgun (WGS) entry which is preliminary data.</text>
</comment>
<dbReference type="AlphaFoldDB" id="A0A1F6FHG7"/>
<protein>
    <recommendedName>
        <fullName evidence="5">Large ribosomal subunit protein bL25</fullName>
    </recommendedName>
    <alternativeName>
        <fullName evidence="5">General stress protein CTC</fullName>
    </alternativeName>
</protein>
<proteinExistence type="inferred from homology"/>
<dbReference type="NCBIfam" id="TIGR00731">
    <property type="entry name" value="bL25_bact_ctc"/>
    <property type="match status" value="1"/>
</dbReference>
<evidence type="ECO:0000256" key="5">
    <source>
        <dbReference type="HAMAP-Rule" id="MF_01334"/>
    </source>
</evidence>
<evidence type="ECO:0000259" key="7">
    <source>
        <dbReference type="Pfam" id="PF14693"/>
    </source>
</evidence>
<evidence type="ECO:0000313" key="9">
    <source>
        <dbReference type="Proteomes" id="UP000177325"/>
    </source>
</evidence>
<accession>A0A1F6FHG7</accession>
<evidence type="ECO:0000313" key="8">
    <source>
        <dbReference type="EMBL" id="OGG85312.1"/>
    </source>
</evidence>
<dbReference type="GO" id="GO:0006412">
    <property type="term" value="P:translation"/>
    <property type="evidence" value="ECO:0007669"/>
    <property type="project" value="UniProtKB-UniRule"/>
</dbReference>
<keyword evidence="4 5" id="KW-0687">Ribonucleoprotein</keyword>
<dbReference type="CDD" id="cd00495">
    <property type="entry name" value="Ribosomal_L25_TL5_CTC"/>
    <property type="match status" value="1"/>
</dbReference>
<dbReference type="InterPro" id="IPR037121">
    <property type="entry name" value="Ribosomal_bL25_C"/>
</dbReference>
<evidence type="ECO:0000256" key="1">
    <source>
        <dbReference type="ARBA" id="ARBA00022730"/>
    </source>
</evidence>
<dbReference type="STRING" id="1798525.A3G90_04645"/>
<dbReference type="Pfam" id="PF14693">
    <property type="entry name" value="Ribosomal_TL5_C"/>
    <property type="match status" value="1"/>
</dbReference>
<dbReference type="SUPFAM" id="SSF50715">
    <property type="entry name" value="Ribosomal protein L25-like"/>
    <property type="match status" value="1"/>
</dbReference>
<evidence type="ECO:0000256" key="4">
    <source>
        <dbReference type="ARBA" id="ARBA00023274"/>
    </source>
</evidence>
<dbReference type="Gene3D" id="2.170.120.20">
    <property type="entry name" value="Ribosomal protein L25, beta domain"/>
    <property type="match status" value="1"/>
</dbReference>
<sequence length="206" mass="22242">MTVILPIQPRSKSLEIKTADQIAAVVYGPKFAATPISVNKKEFEKTFKTAGESTIIELQGLEAPVQVLVKDVVFSPIKGGIVHVDFYVVEKGKEMATHVPLHFIGEAPVVKLGGVVNKVLHEVHITCKPADLPAHIDVDLEVLVTLEDSIHVSDIKCPKGVKITDEATDAVALVEVIKEEVVEEAPISVEDIEVEKKGKAEEEAAA</sequence>
<dbReference type="HAMAP" id="MF_01334">
    <property type="entry name" value="Ribosomal_bL25_CTC"/>
    <property type="match status" value="1"/>
</dbReference>
<dbReference type="InterPro" id="IPR001021">
    <property type="entry name" value="Ribosomal_bL25_long"/>
</dbReference>
<name>A0A1F6FHG7_9BACT</name>
<comment type="subunit">
    <text evidence="5">Part of the 50S ribosomal subunit; part of the 5S rRNA/L5/L18/L25 subcomplex. Contacts the 5S rRNA. Binds to the 5S rRNA independently of L5 and L18.</text>
</comment>
<dbReference type="InterPro" id="IPR020057">
    <property type="entry name" value="Ribosomal_bL25_b-dom"/>
</dbReference>
<evidence type="ECO:0000256" key="3">
    <source>
        <dbReference type="ARBA" id="ARBA00022980"/>
    </source>
</evidence>
<dbReference type="GO" id="GO:0022625">
    <property type="term" value="C:cytosolic large ribosomal subunit"/>
    <property type="evidence" value="ECO:0007669"/>
    <property type="project" value="TreeGrafter"/>
</dbReference>
<evidence type="ECO:0000259" key="6">
    <source>
        <dbReference type="Pfam" id="PF01386"/>
    </source>
</evidence>
<dbReference type="GO" id="GO:0003735">
    <property type="term" value="F:structural constituent of ribosome"/>
    <property type="evidence" value="ECO:0007669"/>
    <property type="project" value="InterPro"/>
</dbReference>
<dbReference type="PANTHER" id="PTHR33284:SF1">
    <property type="entry name" value="RIBOSOMAL PROTEIN L25_GLN-TRNA SYNTHETASE, ANTI-CODON-BINDING DOMAIN-CONTAINING PROTEIN"/>
    <property type="match status" value="1"/>
</dbReference>
<dbReference type="InterPro" id="IPR011035">
    <property type="entry name" value="Ribosomal_bL25/Gln-tRNA_synth"/>
</dbReference>
<dbReference type="Proteomes" id="UP000177325">
    <property type="component" value="Unassembled WGS sequence"/>
</dbReference>
<dbReference type="InterPro" id="IPR020930">
    <property type="entry name" value="Ribosomal_uL5_bac-type"/>
</dbReference>
<feature type="domain" description="Large ribosomal subunit protein bL25 L25" evidence="6">
    <location>
        <begin position="11"/>
        <end position="86"/>
    </location>
</feature>
<dbReference type="EMBL" id="MFMM01000001">
    <property type="protein sequence ID" value="OGG85312.1"/>
    <property type="molecule type" value="Genomic_DNA"/>
</dbReference>
<keyword evidence="3 5" id="KW-0689">Ribosomal protein</keyword>
<comment type="function">
    <text evidence="5">This is one of the proteins that binds to the 5S RNA in the ribosome where it forms part of the central protuberance.</text>
</comment>
<comment type="similarity">
    <text evidence="5">Belongs to the bacterial ribosomal protein bL25 family. CTC subfamily.</text>
</comment>
<gene>
    <name evidence="5" type="primary">rplY</name>
    <name evidence="5" type="synonym">ctc</name>
    <name evidence="8" type="ORF">A3G90_04645</name>
</gene>
<feature type="domain" description="Large ribosomal subunit protein bL25 beta" evidence="7">
    <location>
        <begin position="95"/>
        <end position="175"/>
    </location>
</feature>
<reference evidence="8 9" key="1">
    <citation type="journal article" date="2016" name="Nat. Commun.">
        <title>Thousands of microbial genomes shed light on interconnected biogeochemical processes in an aquifer system.</title>
        <authorList>
            <person name="Anantharaman K."/>
            <person name="Brown C.T."/>
            <person name="Hug L.A."/>
            <person name="Sharon I."/>
            <person name="Castelle C.J."/>
            <person name="Probst A.J."/>
            <person name="Thomas B.C."/>
            <person name="Singh A."/>
            <person name="Wilkins M.J."/>
            <person name="Karaoz U."/>
            <person name="Brodie E.L."/>
            <person name="Williams K.H."/>
            <person name="Hubbard S.S."/>
            <person name="Banfield J.F."/>
        </authorList>
    </citation>
    <scope>NUCLEOTIDE SEQUENCE [LARGE SCALE GENOMIC DNA]</scope>
</reference>
<dbReference type="InterPro" id="IPR029751">
    <property type="entry name" value="Ribosomal_L25_dom"/>
</dbReference>
<dbReference type="Gene3D" id="2.40.240.10">
    <property type="entry name" value="Ribosomal Protein L25, Chain P"/>
    <property type="match status" value="1"/>
</dbReference>
<dbReference type="Pfam" id="PF01386">
    <property type="entry name" value="Ribosomal_L25p"/>
    <property type="match status" value="1"/>
</dbReference>
<keyword evidence="1 5" id="KW-0699">rRNA-binding</keyword>
<organism evidence="8 9">
    <name type="scientific">Candidatus Kaiserbacteria bacterium RIFCSPLOWO2_12_FULL_45_26</name>
    <dbReference type="NCBI Taxonomy" id="1798525"/>
    <lineage>
        <taxon>Bacteria</taxon>
        <taxon>Candidatus Kaiseribacteriota</taxon>
    </lineage>
</organism>
<keyword evidence="2 5" id="KW-0694">RNA-binding</keyword>